<dbReference type="GO" id="GO:0005524">
    <property type="term" value="F:ATP binding"/>
    <property type="evidence" value="ECO:0007669"/>
    <property type="project" value="UniProtKB-KW"/>
</dbReference>
<keyword evidence="3 5" id="KW-0067">ATP-binding</keyword>
<protein>
    <submittedName>
        <fullName evidence="5">ATP-binding cassette domain-containing protein</fullName>
    </submittedName>
</protein>
<dbReference type="Pfam" id="PF00005">
    <property type="entry name" value="ABC_tran"/>
    <property type="match status" value="1"/>
</dbReference>
<reference evidence="6" key="1">
    <citation type="journal article" date="2019" name="Int. J. Syst. Evol. Microbiol.">
        <title>The Global Catalogue of Microorganisms (GCM) 10K type strain sequencing project: providing services to taxonomists for standard genome sequencing and annotation.</title>
        <authorList>
            <consortium name="The Broad Institute Genomics Platform"/>
            <consortium name="The Broad Institute Genome Sequencing Center for Infectious Disease"/>
            <person name="Wu L."/>
            <person name="Ma J."/>
        </authorList>
    </citation>
    <scope>NUCLEOTIDE SEQUENCE [LARGE SCALE GENOMIC DNA]</scope>
    <source>
        <strain evidence="6">CGMCC 4.1621</strain>
    </source>
</reference>
<dbReference type="InterPro" id="IPR051782">
    <property type="entry name" value="ABC_Transporter_VariousFunc"/>
</dbReference>
<dbReference type="InterPro" id="IPR027417">
    <property type="entry name" value="P-loop_NTPase"/>
</dbReference>
<dbReference type="SMART" id="SM00382">
    <property type="entry name" value="AAA"/>
    <property type="match status" value="1"/>
</dbReference>
<gene>
    <name evidence="5" type="ORF">ACFQIC_18230</name>
</gene>
<dbReference type="Gene3D" id="3.40.50.300">
    <property type="entry name" value="P-loop containing nucleotide triphosphate hydrolases"/>
    <property type="match status" value="1"/>
</dbReference>
<dbReference type="InterPro" id="IPR003439">
    <property type="entry name" value="ABC_transporter-like_ATP-bd"/>
</dbReference>
<dbReference type="RefSeq" id="WP_204710227.1">
    <property type="nucleotide sequence ID" value="NZ_JBHSZV010000053.1"/>
</dbReference>
<dbReference type="SUPFAM" id="SSF52540">
    <property type="entry name" value="P-loop containing nucleoside triphosphate hydrolases"/>
    <property type="match status" value="1"/>
</dbReference>
<dbReference type="EMBL" id="JBHSZV010000053">
    <property type="protein sequence ID" value="MFC7063740.1"/>
    <property type="molecule type" value="Genomic_DNA"/>
</dbReference>
<evidence type="ECO:0000256" key="3">
    <source>
        <dbReference type="ARBA" id="ARBA00022840"/>
    </source>
</evidence>
<dbReference type="PROSITE" id="PS50893">
    <property type="entry name" value="ABC_TRANSPORTER_2"/>
    <property type="match status" value="1"/>
</dbReference>
<keyword evidence="1" id="KW-0813">Transport</keyword>
<keyword evidence="2" id="KW-0547">Nucleotide-binding</keyword>
<evidence type="ECO:0000256" key="1">
    <source>
        <dbReference type="ARBA" id="ARBA00022448"/>
    </source>
</evidence>
<evidence type="ECO:0000313" key="6">
    <source>
        <dbReference type="Proteomes" id="UP001596410"/>
    </source>
</evidence>
<feature type="domain" description="ABC transporter" evidence="4">
    <location>
        <begin position="5"/>
        <end position="230"/>
    </location>
</feature>
<keyword evidence="6" id="KW-1185">Reference proteome</keyword>
<evidence type="ECO:0000259" key="4">
    <source>
        <dbReference type="PROSITE" id="PS50893"/>
    </source>
</evidence>
<dbReference type="PANTHER" id="PTHR42939:SF1">
    <property type="entry name" value="ABC TRANSPORTER ATP-BINDING PROTEIN ALBC-RELATED"/>
    <property type="match status" value="1"/>
</dbReference>
<organism evidence="5 6">
    <name type="scientific">Halobacillus seohaensis</name>
    <dbReference type="NCBI Taxonomy" id="447421"/>
    <lineage>
        <taxon>Bacteria</taxon>
        <taxon>Bacillati</taxon>
        <taxon>Bacillota</taxon>
        <taxon>Bacilli</taxon>
        <taxon>Bacillales</taxon>
        <taxon>Bacillaceae</taxon>
        <taxon>Halobacillus</taxon>
    </lineage>
</organism>
<sequence length="290" mass="32724">MTLNVEFNNVSVDYKKFSALHDITCRLEGGKIYGLIGRNGAGKSTLLSLLASYREPTGGNLRVAGEDPFENTSIMAQVSFIYEFDYSDESEKVKGMLEAASRYRPHFDIDYAMELVERFNLPLDKPIKNLSNGMQSSLNVTLGLADRSPITIFDEAYLGMDAPTREIFYKEVLEDHARHPRTMILSTHLVSEMDYLFEEVIMIHKGKLLLHKPYDELIERGASITGASLQVDEFVRNLTQLNNQQLGDTKSVMVYGDLSEEKRDEAKKKGLDVGPVSLQDLFIHLTSEEV</sequence>
<proteinExistence type="predicted"/>
<evidence type="ECO:0000313" key="5">
    <source>
        <dbReference type="EMBL" id="MFC7063740.1"/>
    </source>
</evidence>
<evidence type="ECO:0000256" key="2">
    <source>
        <dbReference type="ARBA" id="ARBA00022741"/>
    </source>
</evidence>
<comment type="caution">
    <text evidence="5">The sequence shown here is derived from an EMBL/GenBank/DDBJ whole genome shotgun (WGS) entry which is preliminary data.</text>
</comment>
<dbReference type="PANTHER" id="PTHR42939">
    <property type="entry name" value="ABC TRANSPORTER ATP-BINDING PROTEIN ALBC-RELATED"/>
    <property type="match status" value="1"/>
</dbReference>
<accession>A0ABW2ES41</accession>
<dbReference type="Proteomes" id="UP001596410">
    <property type="component" value="Unassembled WGS sequence"/>
</dbReference>
<name>A0ABW2ES41_9BACI</name>
<dbReference type="InterPro" id="IPR003593">
    <property type="entry name" value="AAA+_ATPase"/>
</dbReference>